<dbReference type="Proteomes" id="UP000287853">
    <property type="component" value="Unassembled WGS sequence"/>
</dbReference>
<evidence type="ECO:0000313" key="2">
    <source>
        <dbReference type="Proteomes" id="UP000287853"/>
    </source>
</evidence>
<protein>
    <recommendedName>
        <fullName evidence="3">HTH HARE-type domain-containing protein</fullName>
    </recommendedName>
</protein>
<dbReference type="GO" id="GO:0003676">
    <property type="term" value="F:nucleic acid binding"/>
    <property type="evidence" value="ECO:0007669"/>
    <property type="project" value="InterPro"/>
</dbReference>
<dbReference type="InterPro" id="IPR011856">
    <property type="entry name" value="tRNA_endonuc-like_dom_sf"/>
</dbReference>
<dbReference type="Gene3D" id="3.40.1350.10">
    <property type="match status" value="1"/>
</dbReference>
<dbReference type="EMBL" id="MTKO01000077">
    <property type="protein sequence ID" value="RWX45491.1"/>
    <property type="molecule type" value="Genomic_DNA"/>
</dbReference>
<reference evidence="1 2" key="1">
    <citation type="submission" date="2017-01" db="EMBL/GenBank/DDBJ databases">
        <title>The cable genome- insights into the physiology and evolution of filamentous bacteria capable of sulfide oxidation via long distance electron transfer.</title>
        <authorList>
            <person name="Schreiber L."/>
            <person name="Bjerg J.T."/>
            <person name="Boggild A."/>
            <person name="Van De Vossenberg J."/>
            <person name="Meysman F."/>
            <person name="Nielsen L.P."/>
            <person name="Schramm A."/>
            <person name="Kjeldsen K.U."/>
        </authorList>
    </citation>
    <scope>NUCLEOTIDE SEQUENCE [LARGE SCALE GENOMIC DNA]</scope>
    <source>
        <strain evidence="1">MCF</strain>
    </source>
</reference>
<sequence length="245" mass="27739">MIDISEMALNILKEHSQGLHVDKLSLCILDKYQNLQIDADSLSSKLSNKLSTEFKNKKAKSRFTKIKNPNGSYKRGIYKARKFRVNEAQYVSIQIPEAPSSNFVGSAGEHAVLSELLFRGYNAAVMTVDEGIDLVASKNNRYFHIQVKTSSESVNGFSFSVKKHIFENNDQGITFYVLLCRRFMKSYFQHDYVILSSSVVATFINTAAIKETASISMRVSIDEGKFMLNKKVDISNYVNNFDLIK</sequence>
<organism evidence="1 2">
    <name type="scientific">Candidatus Electrothrix aarhusensis</name>
    <dbReference type="NCBI Taxonomy" id="1859131"/>
    <lineage>
        <taxon>Bacteria</taxon>
        <taxon>Pseudomonadati</taxon>
        <taxon>Thermodesulfobacteriota</taxon>
        <taxon>Desulfobulbia</taxon>
        <taxon>Desulfobulbales</taxon>
        <taxon>Desulfobulbaceae</taxon>
        <taxon>Candidatus Electrothrix</taxon>
    </lineage>
</organism>
<proteinExistence type="predicted"/>
<evidence type="ECO:0008006" key="3">
    <source>
        <dbReference type="Google" id="ProtNLM"/>
    </source>
</evidence>
<keyword evidence="2" id="KW-1185">Reference proteome</keyword>
<dbReference type="SUPFAM" id="SSF52980">
    <property type="entry name" value="Restriction endonuclease-like"/>
    <property type="match status" value="1"/>
</dbReference>
<dbReference type="InterPro" id="IPR011335">
    <property type="entry name" value="Restrct_endonuc-II-like"/>
</dbReference>
<evidence type="ECO:0000313" key="1">
    <source>
        <dbReference type="EMBL" id="RWX45491.1"/>
    </source>
</evidence>
<dbReference type="AlphaFoldDB" id="A0A3S3U9W8"/>
<accession>A0A3S3U9W8</accession>
<name>A0A3S3U9W8_9BACT</name>
<comment type="caution">
    <text evidence="1">The sequence shown here is derived from an EMBL/GenBank/DDBJ whole genome shotgun (WGS) entry which is preliminary data.</text>
</comment>
<gene>
    <name evidence="1" type="ORF">H206_02154</name>
</gene>